<keyword evidence="3" id="KW-1185">Reference proteome</keyword>
<dbReference type="RefSeq" id="WP_312886050.1">
    <property type="nucleotide sequence ID" value="NZ_JACHOP010000010.1"/>
</dbReference>
<dbReference type="InterPro" id="IPR016181">
    <property type="entry name" value="Acyl_CoA_acyltransferase"/>
</dbReference>
<proteinExistence type="predicted"/>
<dbReference type="PROSITE" id="PS51186">
    <property type="entry name" value="GNAT"/>
    <property type="match status" value="1"/>
</dbReference>
<dbReference type="AlphaFoldDB" id="A0A840ZLK1"/>
<feature type="domain" description="N-acetyltransferase" evidence="1">
    <location>
        <begin position="11"/>
        <end position="170"/>
    </location>
</feature>
<comment type="caution">
    <text evidence="2">The sequence shown here is derived from an EMBL/GenBank/DDBJ whole genome shotgun (WGS) entry which is preliminary data.</text>
</comment>
<gene>
    <name evidence="2" type="ORF">HNR00_002685</name>
</gene>
<dbReference type="SUPFAM" id="SSF55729">
    <property type="entry name" value="Acyl-CoA N-acyltransferases (Nat)"/>
    <property type="match status" value="1"/>
</dbReference>
<dbReference type="Proteomes" id="UP000583454">
    <property type="component" value="Unassembled WGS sequence"/>
</dbReference>
<dbReference type="Pfam" id="PF00583">
    <property type="entry name" value="Acetyltransf_1"/>
    <property type="match status" value="1"/>
</dbReference>
<keyword evidence="2" id="KW-0808">Transferase</keyword>
<protein>
    <submittedName>
        <fullName evidence="2">GNAT superfamily N-acetyltransferase</fullName>
    </submittedName>
</protein>
<dbReference type="InterPro" id="IPR000182">
    <property type="entry name" value="GNAT_dom"/>
</dbReference>
<reference evidence="2 3" key="1">
    <citation type="submission" date="2020-08" db="EMBL/GenBank/DDBJ databases">
        <title>Genomic Encyclopedia of Type Strains, Phase IV (KMG-IV): sequencing the most valuable type-strain genomes for metagenomic binning, comparative biology and taxonomic classification.</title>
        <authorList>
            <person name="Goeker M."/>
        </authorList>
    </citation>
    <scope>NUCLEOTIDE SEQUENCE [LARGE SCALE GENOMIC DNA]</scope>
    <source>
        <strain evidence="2 3">DSM 2163</strain>
    </source>
</reference>
<evidence type="ECO:0000259" key="1">
    <source>
        <dbReference type="PROSITE" id="PS51186"/>
    </source>
</evidence>
<dbReference type="GO" id="GO:0016747">
    <property type="term" value="F:acyltransferase activity, transferring groups other than amino-acyl groups"/>
    <property type="evidence" value="ECO:0007669"/>
    <property type="project" value="InterPro"/>
</dbReference>
<name>A0A840ZLK1_9HYPH</name>
<accession>A0A840ZLK1</accession>
<organism evidence="2 3">
    <name type="scientific">Methylorubrum rhodinum</name>
    <dbReference type="NCBI Taxonomy" id="29428"/>
    <lineage>
        <taxon>Bacteria</taxon>
        <taxon>Pseudomonadati</taxon>
        <taxon>Pseudomonadota</taxon>
        <taxon>Alphaproteobacteria</taxon>
        <taxon>Hyphomicrobiales</taxon>
        <taxon>Methylobacteriaceae</taxon>
        <taxon>Methylorubrum</taxon>
    </lineage>
</organism>
<dbReference type="EMBL" id="JACHOP010000010">
    <property type="protein sequence ID" value="MBB5757968.1"/>
    <property type="molecule type" value="Genomic_DNA"/>
</dbReference>
<evidence type="ECO:0000313" key="2">
    <source>
        <dbReference type="EMBL" id="MBB5757968.1"/>
    </source>
</evidence>
<dbReference type="Gene3D" id="3.40.630.30">
    <property type="match status" value="1"/>
</dbReference>
<evidence type="ECO:0000313" key="3">
    <source>
        <dbReference type="Proteomes" id="UP000583454"/>
    </source>
</evidence>
<sequence>MITPRPAADWQPLQVADMAQVDRIAGLIHAGLPERPAVLAEKRDLWPATCLKLVREGQIVGYGLAHPWALRDVPPLDAFLTTLPPSPTCLYVHDVAILPRARGQRAAARYVAILTAQARALRVAHLACVSVYGTVGLWSGLGFEADDDPGLREKLSSYGDGARYMTAGISEPV</sequence>